<dbReference type="GO" id="GO:0032259">
    <property type="term" value="P:methylation"/>
    <property type="evidence" value="ECO:0007669"/>
    <property type="project" value="UniProtKB-KW"/>
</dbReference>
<dbReference type="SUPFAM" id="SSF53335">
    <property type="entry name" value="S-adenosyl-L-methionine-dependent methyltransferases"/>
    <property type="match status" value="1"/>
</dbReference>
<proteinExistence type="predicted"/>
<reference evidence="2 3" key="1">
    <citation type="submission" date="2020-08" db="EMBL/GenBank/DDBJ databases">
        <title>Genomic Encyclopedia of Type Strains, Phase IV (KMG-IV): sequencing the most valuable type-strain genomes for metagenomic binning, comparative biology and taxonomic classification.</title>
        <authorList>
            <person name="Goeker M."/>
        </authorList>
    </citation>
    <scope>NUCLEOTIDE SEQUENCE [LARGE SCALE GENOMIC DNA]</scope>
    <source>
        <strain evidence="2 3">DSM 12252</strain>
    </source>
</reference>
<dbReference type="Gene3D" id="3.40.50.150">
    <property type="entry name" value="Vaccinia Virus protein VP39"/>
    <property type="match status" value="1"/>
</dbReference>
<gene>
    <name evidence="2" type="ORF">HNQ65_000526</name>
</gene>
<dbReference type="GO" id="GO:0008168">
    <property type="term" value="F:methyltransferase activity"/>
    <property type="evidence" value="ECO:0007669"/>
    <property type="project" value="UniProtKB-KW"/>
</dbReference>
<dbReference type="NCBIfam" id="TIGR01444">
    <property type="entry name" value="fkbM_fam"/>
    <property type="match status" value="1"/>
</dbReference>
<protein>
    <submittedName>
        <fullName evidence="2">FkbM family methyltransferase</fullName>
    </submittedName>
</protein>
<evidence type="ECO:0000259" key="1">
    <source>
        <dbReference type="Pfam" id="PF05050"/>
    </source>
</evidence>
<sequence length="293" mass="33069">MRLLLKQILPPFVHSFGKKIYTSFRGQLPLDPKVEPLRKAHDLLNRDCDDSELVLRQGLQFRLHPESIEPFLAFCYLYPPMVEEMDSFLRLTAGKRRLLDVGALHGVFSLAFIGAEPDRRAVAVDASPIAFARLLYNVHHNAAGKVTPVECALSSQNGVVRMHYEWEHAVAAGGDERGTSGAISVTSRRGDELCDSLSFLPDVIKIDVEGHEVKVLRGLEPVILSTRPTIFLEIHPGRIRQEQDTLELLVSMFESWHYEALHFDGRIAGNEEICCLVTDERLVLRPVEIKQRN</sequence>
<dbReference type="AlphaFoldDB" id="A0A7W7Y7Q5"/>
<dbReference type="EMBL" id="JACHIG010000001">
    <property type="protein sequence ID" value="MBB5030972.1"/>
    <property type="molecule type" value="Genomic_DNA"/>
</dbReference>
<comment type="caution">
    <text evidence="2">The sequence shown here is derived from an EMBL/GenBank/DDBJ whole genome shotgun (WGS) entry which is preliminary data.</text>
</comment>
<dbReference type="PANTHER" id="PTHR34203">
    <property type="entry name" value="METHYLTRANSFERASE, FKBM FAMILY PROTEIN"/>
    <property type="match status" value="1"/>
</dbReference>
<evidence type="ECO:0000313" key="2">
    <source>
        <dbReference type="EMBL" id="MBB5030972.1"/>
    </source>
</evidence>
<dbReference type="RefSeq" id="WP_184337921.1">
    <property type="nucleotide sequence ID" value="NZ_JACHIG010000001.1"/>
</dbReference>
<dbReference type="PANTHER" id="PTHR34203:SF15">
    <property type="entry name" value="SLL1173 PROTEIN"/>
    <property type="match status" value="1"/>
</dbReference>
<dbReference type="InterPro" id="IPR052514">
    <property type="entry name" value="SAM-dependent_MTase"/>
</dbReference>
<feature type="domain" description="Methyltransferase FkbM" evidence="1">
    <location>
        <begin position="100"/>
        <end position="256"/>
    </location>
</feature>
<evidence type="ECO:0000313" key="3">
    <source>
        <dbReference type="Proteomes" id="UP000590740"/>
    </source>
</evidence>
<keyword evidence="2" id="KW-0808">Transferase</keyword>
<accession>A0A7W7Y7Q5</accession>
<dbReference type="Pfam" id="PF05050">
    <property type="entry name" value="Methyltransf_21"/>
    <property type="match status" value="1"/>
</dbReference>
<keyword evidence="2" id="KW-0489">Methyltransferase</keyword>
<dbReference type="InterPro" id="IPR006342">
    <property type="entry name" value="FkbM_mtfrase"/>
</dbReference>
<name>A0A7W7Y7Q5_9BACT</name>
<keyword evidence="3" id="KW-1185">Reference proteome</keyword>
<dbReference type="InterPro" id="IPR029063">
    <property type="entry name" value="SAM-dependent_MTases_sf"/>
</dbReference>
<dbReference type="Proteomes" id="UP000590740">
    <property type="component" value="Unassembled WGS sequence"/>
</dbReference>
<organism evidence="2 3">
    <name type="scientific">Prosthecobacter vanneervenii</name>
    <dbReference type="NCBI Taxonomy" id="48466"/>
    <lineage>
        <taxon>Bacteria</taxon>
        <taxon>Pseudomonadati</taxon>
        <taxon>Verrucomicrobiota</taxon>
        <taxon>Verrucomicrobiia</taxon>
        <taxon>Verrucomicrobiales</taxon>
        <taxon>Verrucomicrobiaceae</taxon>
        <taxon>Prosthecobacter</taxon>
    </lineage>
</organism>